<keyword evidence="3 8" id="KW-0547">Nucleotide-binding</keyword>
<evidence type="ECO:0000256" key="8">
    <source>
        <dbReference type="RuleBase" id="RU369061"/>
    </source>
</evidence>
<dbReference type="PROSITE" id="PS00584">
    <property type="entry name" value="PFKB_KINASES_2"/>
    <property type="match status" value="1"/>
</dbReference>
<evidence type="ECO:0000259" key="9">
    <source>
        <dbReference type="Pfam" id="PF00294"/>
    </source>
</evidence>
<dbReference type="Pfam" id="PF00294">
    <property type="entry name" value="PfkB"/>
    <property type="match status" value="1"/>
</dbReference>
<proteinExistence type="inferred from homology"/>
<evidence type="ECO:0000256" key="1">
    <source>
        <dbReference type="ARBA" id="ARBA00010688"/>
    </source>
</evidence>
<dbReference type="NCBIfam" id="TIGR03828">
    <property type="entry name" value="pfkB"/>
    <property type="match status" value="1"/>
</dbReference>
<keyword evidence="5 8" id="KW-0067">ATP-binding</keyword>
<dbReference type="NCBIfam" id="TIGR03168">
    <property type="entry name" value="1-PFK"/>
    <property type="match status" value="1"/>
</dbReference>
<dbReference type="GO" id="GO:0008662">
    <property type="term" value="F:1-phosphofructokinase activity"/>
    <property type="evidence" value="ECO:0007669"/>
    <property type="project" value="UniProtKB-EC"/>
</dbReference>
<dbReference type="PANTHER" id="PTHR46566">
    <property type="entry name" value="1-PHOSPHOFRUCTOKINASE-RELATED"/>
    <property type="match status" value="1"/>
</dbReference>
<dbReference type="PROSITE" id="PS00583">
    <property type="entry name" value="PFKB_KINASES_1"/>
    <property type="match status" value="1"/>
</dbReference>
<reference evidence="10 11" key="1">
    <citation type="submission" date="2023-12" db="EMBL/GenBank/DDBJ databases">
        <title>Chromobacterium sp. strain TRC.1.1.SA producing antimicrobial pigment.</title>
        <authorList>
            <person name="Verma N."/>
            <person name="Choksket S."/>
            <person name="Pinnaka A.K."/>
            <person name="Korpole S."/>
        </authorList>
    </citation>
    <scope>NUCLEOTIDE SEQUENCE [LARGE SCALE GENOMIC DNA]</scope>
    <source>
        <strain evidence="10 11">TRC1.1.SA</strain>
    </source>
</reference>
<comment type="catalytic activity">
    <reaction evidence="6 8">
        <text>beta-D-fructose 1-phosphate + ATP = beta-D-fructose 1,6-bisphosphate + ADP + H(+)</text>
        <dbReference type="Rhea" id="RHEA:14213"/>
        <dbReference type="ChEBI" id="CHEBI:15378"/>
        <dbReference type="ChEBI" id="CHEBI:30616"/>
        <dbReference type="ChEBI" id="CHEBI:32966"/>
        <dbReference type="ChEBI" id="CHEBI:138881"/>
        <dbReference type="ChEBI" id="CHEBI:456216"/>
        <dbReference type="EC" id="2.7.1.56"/>
    </reaction>
</comment>
<dbReference type="InterPro" id="IPR002173">
    <property type="entry name" value="Carboh/pur_kinase_PfkB_CS"/>
</dbReference>
<evidence type="ECO:0000313" key="10">
    <source>
        <dbReference type="EMBL" id="MEN7433643.1"/>
    </source>
</evidence>
<protein>
    <recommendedName>
        <fullName evidence="7">Phosphofructokinase</fullName>
    </recommendedName>
</protein>
<keyword evidence="11" id="KW-1185">Reference proteome</keyword>
<evidence type="ECO:0000256" key="3">
    <source>
        <dbReference type="ARBA" id="ARBA00022741"/>
    </source>
</evidence>
<dbReference type="Proteomes" id="UP001405405">
    <property type="component" value="Unassembled WGS sequence"/>
</dbReference>
<comment type="function">
    <text evidence="8">Catalyzes the ATP-dependent phosphorylation of fructose-l-phosphate to fructose-l,6-bisphosphate.</text>
</comment>
<gene>
    <name evidence="10" type="primary">pfkB</name>
    <name evidence="10" type="ORF">VA599_23135</name>
</gene>
<dbReference type="InterPro" id="IPR022463">
    <property type="entry name" value="1-PFruKinase"/>
</dbReference>
<dbReference type="RefSeq" id="WP_346790845.1">
    <property type="nucleotide sequence ID" value="NZ_JAYFSJ010000024.1"/>
</dbReference>
<evidence type="ECO:0000256" key="6">
    <source>
        <dbReference type="ARBA" id="ARBA00047745"/>
    </source>
</evidence>
<dbReference type="Gene3D" id="3.40.1190.20">
    <property type="match status" value="1"/>
</dbReference>
<dbReference type="CDD" id="cd01164">
    <property type="entry name" value="FruK_PfkB_like"/>
    <property type="match status" value="1"/>
</dbReference>
<dbReference type="InterPro" id="IPR029056">
    <property type="entry name" value="Ribokinase-like"/>
</dbReference>
<dbReference type="InterPro" id="IPR011611">
    <property type="entry name" value="PfkB_dom"/>
</dbReference>
<dbReference type="PIRSF" id="PIRSF000535">
    <property type="entry name" value="1PFK/6PFK/LacC"/>
    <property type="match status" value="1"/>
</dbReference>
<keyword evidence="2 7" id="KW-0808">Transferase</keyword>
<comment type="similarity">
    <text evidence="1 7 8">Belongs to the carbohydrate kinase PfkB family.</text>
</comment>
<evidence type="ECO:0000256" key="5">
    <source>
        <dbReference type="ARBA" id="ARBA00022840"/>
    </source>
</evidence>
<comment type="caution">
    <text evidence="10">The sequence shown here is derived from an EMBL/GenBank/DDBJ whole genome shotgun (WGS) entry which is preliminary data.</text>
</comment>
<evidence type="ECO:0000313" key="11">
    <source>
        <dbReference type="Proteomes" id="UP001405405"/>
    </source>
</evidence>
<evidence type="ECO:0000256" key="2">
    <source>
        <dbReference type="ARBA" id="ARBA00022679"/>
    </source>
</evidence>
<name>A0ABV0CTE9_9NEIS</name>
<organism evidence="10 11">
    <name type="scientific">Chromobacterium indicum</name>
    <dbReference type="NCBI Taxonomy" id="3110228"/>
    <lineage>
        <taxon>Bacteria</taxon>
        <taxon>Pseudomonadati</taxon>
        <taxon>Pseudomonadota</taxon>
        <taxon>Betaproteobacteria</taxon>
        <taxon>Neisseriales</taxon>
        <taxon>Chromobacteriaceae</taxon>
        <taxon>Chromobacterium</taxon>
    </lineage>
</organism>
<sequence length="318" mass="32466">MSGAIHTVTPNPALDQTVTLDALRAGSVNLARAAHVNAGGKGVNVASCLADWGLPVHVHGLLGRDNSGPFEQLFADKRIDDRMQRVAGASRVNIKLADLETGATTDINLPGPETGEAELAALASGLAQVGAGDLAVLAGSLPPGLPRDALARLCAQLKRQGAWVLADSSGSPLAAMLANPPEALPDCVKPNREELAQWAGHPLPALDDVVRCARGLQRMGVGRVVVSLGEQGALLVDADAALLASLPPQRPLSTVGAGDALVAGLAAAKSQELDAADSLRLAVAFAAAKLQRVGPHLPPEQQIRELAAAVSLQTLDAA</sequence>
<dbReference type="EMBL" id="JAYFSJ010000024">
    <property type="protein sequence ID" value="MEN7433643.1"/>
    <property type="molecule type" value="Genomic_DNA"/>
</dbReference>
<accession>A0ABV0CTE9</accession>
<evidence type="ECO:0000256" key="7">
    <source>
        <dbReference type="PIRNR" id="PIRNR000535"/>
    </source>
</evidence>
<dbReference type="SUPFAM" id="SSF53613">
    <property type="entry name" value="Ribokinase-like"/>
    <property type="match status" value="1"/>
</dbReference>
<evidence type="ECO:0000256" key="4">
    <source>
        <dbReference type="ARBA" id="ARBA00022777"/>
    </source>
</evidence>
<keyword evidence="4 8" id="KW-0418">Kinase</keyword>
<dbReference type="InterPro" id="IPR017583">
    <property type="entry name" value="Tagatose/fructose_Pkinase"/>
</dbReference>
<dbReference type="PANTHER" id="PTHR46566:SF5">
    <property type="entry name" value="1-PHOSPHOFRUCTOKINASE"/>
    <property type="match status" value="1"/>
</dbReference>
<feature type="domain" description="Carbohydrate kinase PfkB" evidence="9">
    <location>
        <begin position="19"/>
        <end position="298"/>
    </location>
</feature>